<reference evidence="1" key="1">
    <citation type="journal article" date="2014" name="Front. Microbiol.">
        <title>High frequency of phylogenetically diverse reductive dehalogenase-homologous genes in deep subseafloor sedimentary metagenomes.</title>
        <authorList>
            <person name="Kawai M."/>
            <person name="Futagami T."/>
            <person name="Toyoda A."/>
            <person name="Takaki Y."/>
            <person name="Nishi S."/>
            <person name="Hori S."/>
            <person name="Arai W."/>
            <person name="Tsubouchi T."/>
            <person name="Morono Y."/>
            <person name="Uchiyama I."/>
            <person name="Ito T."/>
            <person name="Fujiyama A."/>
            <person name="Inagaki F."/>
            <person name="Takami H."/>
        </authorList>
    </citation>
    <scope>NUCLEOTIDE SEQUENCE</scope>
    <source>
        <strain evidence="1">Expedition CK06-06</strain>
    </source>
</reference>
<evidence type="ECO:0008006" key="2">
    <source>
        <dbReference type="Google" id="ProtNLM"/>
    </source>
</evidence>
<dbReference type="EMBL" id="BARS01001784">
    <property type="protein sequence ID" value="GAF76286.1"/>
    <property type="molecule type" value="Genomic_DNA"/>
</dbReference>
<evidence type="ECO:0000313" key="1">
    <source>
        <dbReference type="EMBL" id="GAF76286.1"/>
    </source>
</evidence>
<dbReference type="AlphaFoldDB" id="X0SMC0"/>
<protein>
    <recommendedName>
        <fullName evidence="2">Alcohol dehydrogenase-like C-terminal domain-containing protein</fullName>
    </recommendedName>
</protein>
<gene>
    <name evidence="1" type="ORF">S01H1_03289</name>
</gene>
<feature type="non-terminal residue" evidence="1">
    <location>
        <position position="1"/>
    </location>
</feature>
<organism evidence="1">
    <name type="scientific">marine sediment metagenome</name>
    <dbReference type="NCBI Taxonomy" id="412755"/>
    <lineage>
        <taxon>unclassified sequences</taxon>
        <taxon>metagenomes</taxon>
        <taxon>ecological metagenomes</taxon>
    </lineage>
</organism>
<dbReference type="Pfam" id="PF13602">
    <property type="entry name" value="ADH_zinc_N_2"/>
    <property type="match status" value="1"/>
</dbReference>
<accession>X0SMC0</accession>
<proteinExistence type="predicted"/>
<comment type="caution">
    <text evidence="1">The sequence shown here is derived from an EMBL/GenBank/DDBJ whole genome shotgun (WGS) entry which is preliminary data.</text>
</comment>
<dbReference type="Gene3D" id="3.90.180.10">
    <property type="entry name" value="Medium-chain alcohol dehydrogenases, catalytic domain"/>
    <property type="match status" value="1"/>
</dbReference>
<sequence length="58" mass="6686">SEKAKDLIFLKELIEAGKIKSVIDRRYPLEQTAEAHRYVDKGHKKGNVVITLEHNNKI</sequence>
<name>X0SMC0_9ZZZZ</name>